<dbReference type="InterPro" id="IPR036426">
    <property type="entry name" value="Bulb-type_lectin_dom_sf"/>
</dbReference>
<proteinExistence type="predicted"/>
<reference evidence="4" key="1">
    <citation type="submission" date="2021-08" db="EMBL/GenBank/DDBJ databases">
        <title>WGS assembly of Ceratopteris richardii.</title>
        <authorList>
            <person name="Marchant D.B."/>
            <person name="Chen G."/>
            <person name="Jenkins J."/>
            <person name="Shu S."/>
            <person name="Leebens-Mack J."/>
            <person name="Grimwood J."/>
            <person name="Schmutz J."/>
            <person name="Soltis P."/>
            <person name="Soltis D."/>
            <person name="Chen Z.-H."/>
        </authorList>
    </citation>
    <scope>NUCLEOTIDE SEQUENCE</scope>
    <source>
        <strain evidence="4">Whitten #5841</strain>
        <tissue evidence="4">Leaf</tissue>
    </source>
</reference>
<protein>
    <recommendedName>
        <fullName evidence="3">Bulb-type lectin domain-containing protein</fullName>
    </recommendedName>
</protein>
<evidence type="ECO:0000259" key="3">
    <source>
        <dbReference type="PROSITE" id="PS50927"/>
    </source>
</evidence>
<dbReference type="OMA" id="HLAICAF"/>
<keyword evidence="5" id="KW-1185">Reference proteome</keyword>
<dbReference type="InterPro" id="IPR051343">
    <property type="entry name" value="G-type_lectin_kinases/EP1-like"/>
</dbReference>
<name>A0A8T2Q7B7_CERRI</name>
<dbReference type="PROSITE" id="PS50927">
    <property type="entry name" value="BULB_LECTIN"/>
    <property type="match status" value="1"/>
</dbReference>
<dbReference type="SMART" id="SM00108">
    <property type="entry name" value="B_lectin"/>
    <property type="match status" value="1"/>
</dbReference>
<dbReference type="Proteomes" id="UP000825935">
    <property type="component" value="Chromosome 37"/>
</dbReference>
<dbReference type="PANTHER" id="PTHR47976">
    <property type="entry name" value="G-TYPE LECTIN S-RECEPTOR-LIKE SERINE/THREONINE-PROTEIN KINASE SD2-5"/>
    <property type="match status" value="1"/>
</dbReference>
<evidence type="ECO:0000313" key="4">
    <source>
        <dbReference type="EMBL" id="KAH7279525.1"/>
    </source>
</evidence>
<dbReference type="PANTHER" id="PTHR47976:SF115">
    <property type="entry name" value="RECEPTOR-LIKE SERINE_THREONINE-PROTEIN KINASE"/>
    <property type="match status" value="1"/>
</dbReference>
<dbReference type="SUPFAM" id="SSF51110">
    <property type="entry name" value="alpha-D-mannose-specific plant lectins"/>
    <property type="match status" value="1"/>
</dbReference>
<evidence type="ECO:0000256" key="2">
    <source>
        <dbReference type="SAM" id="SignalP"/>
    </source>
</evidence>
<dbReference type="InterPro" id="IPR001480">
    <property type="entry name" value="Bulb-type_lectin_dom"/>
</dbReference>
<dbReference type="Pfam" id="PF01453">
    <property type="entry name" value="B_lectin"/>
    <property type="match status" value="1"/>
</dbReference>
<evidence type="ECO:0000313" key="5">
    <source>
        <dbReference type="Proteomes" id="UP000825935"/>
    </source>
</evidence>
<evidence type="ECO:0000256" key="1">
    <source>
        <dbReference type="ARBA" id="ARBA00022729"/>
    </source>
</evidence>
<accession>A0A8T2Q7B7</accession>
<sequence length="351" mass="39337">MWAFFFAVLWFLMLNTSHLLSSAVHLHFAGNASFTTHQADSFWYSDAGEYSFWFSSVSREGDRYLLCVWLSADINKTPLWWADPDNDPTVSSGSILNFTSRGVLELRDSKGTLLWSSGNRGDQSAIYAQLQDTRNLVLLRKDAASIVWQSVDSLRDTLMISNLSKSNESSFASGKFYISTDAYLTMYFHSRDTLQHDFIYLYASMTINSGANTSTSSGLEITRDSMPQLRSNSSTIGPQKLTLDYDGNLRIYIWESNKISWKPAQVMLGSPCGPFGVCSEPSGSSSEVDCSCPPGYQSRVKEDLSQGCKPLISFNASCGQNGSSYYTSMQEMDRTDYDYSDLRHEYSIGFK</sequence>
<dbReference type="EMBL" id="CM035442">
    <property type="protein sequence ID" value="KAH7279525.1"/>
    <property type="molecule type" value="Genomic_DNA"/>
</dbReference>
<dbReference type="OrthoDB" id="619632at2759"/>
<keyword evidence="1 2" id="KW-0732">Signal</keyword>
<dbReference type="AlphaFoldDB" id="A0A8T2Q7B7"/>
<feature type="signal peptide" evidence="2">
    <location>
        <begin position="1"/>
        <end position="23"/>
    </location>
</feature>
<gene>
    <name evidence="4" type="ORF">KP509_37G023000</name>
</gene>
<dbReference type="Gene3D" id="2.90.10.10">
    <property type="entry name" value="Bulb-type lectin domain"/>
    <property type="match status" value="1"/>
</dbReference>
<organism evidence="4 5">
    <name type="scientific">Ceratopteris richardii</name>
    <name type="common">Triangle waterfern</name>
    <dbReference type="NCBI Taxonomy" id="49495"/>
    <lineage>
        <taxon>Eukaryota</taxon>
        <taxon>Viridiplantae</taxon>
        <taxon>Streptophyta</taxon>
        <taxon>Embryophyta</taxon>
        <taxon>Tracheophyta</taxon>
        <taxon>Polypodiopsida</taxon>
        <taxon>Polypodiidae</taxon>
        <taxon>Polypodiales</taxon>
        <taxon>Pteridineae</taxon>
        <taxon>Pteridaceae</taxon>
        <taxon>Parkerioideae</taxon>
        <taxon>Ceratopteris</taxon>
    </lineage>
</organism>
<feature type="chain" id="PRO_5035823946" description="Bulb-type lectin domain-containing protein" evidence="2">
    <location>
        <begin position="24"/>
        <end position="351"/>
    </location>
</feature>
<comment type="caution">
    <text evidence="4">The sequence shown here is derived from an EMBL/GenBank/DDBJ whole genome shotgun (WGS) entry which is preliminary data.</text>
</comment>
<feature type="domain" description="Bulb-type lectin" evidence="3">
    <location>
        <begin position="33"/>
        <end position="151"/>
    </location>
</feature>